<feature type="domain" description="Glycosyl hydrolase family 81 N-terminal" evidence="10">
    <location>
        <begin position="89"/>
        <end position="402"/>
    </location>
</feature>
<dbReference type="Gene3D" id="1.20.5.420">
    <property type="entry name" value="Immunoglobulin FC, subunit C"/>
    <property type="match status" value="1"/>
</dbReference>
<keyword evidence="5" id="KW-0119">Carbohydrate metabolism</keyword>
<dbReference type="PROSITE" id="PS52008">
    <property type="entry name" value="GH81"/>
    <property type="match status" value="1"/>
</dbReference>
<dbReference type="PANTHER" id="PTHR31983:SF0">
    <property type="entry name" value="GLUCAN ENDO-1,3-BETA-D-GLUCOSIDASE 2"/>
    <property type="match status" value="1"/>
</dbReference>
<dbReference type="VEuPathDB" id="FungiDB:BON22_1928"/>
<evidence type="ECO:0000259" key="10">
    <source>
        <dbReference type="Pfam" id="PF03639"/>
    </source>
</evidence>
<comment type="caution">
    <text evidence="12">The sequence shown here is derived from an EMBL/GenBank/DDBJ whole genome shotgun (WGS) entry which is preliminary data.</text>
</comment>
<evidence type="ECO:0000256" key="2">
    <source>
        <dbReference type="ARBA" id="ARBA00010730"/>
    </source>
</evidence>
<dbReference type="InterPro" id="IPR040720">
    <property type="entry name" value="GH81_C"/>
</dbReference>
<evidence type="ECO:0000256" key="7">
    <source>
        <dbReference type="ARBA" id="ARBA00023316"/>
    </source>
</evidence>
<protein>
    <recommendedName>
        <fullName evidence="3">glucan endo-1,3-beta-D-glucosidase</fullName>
        <ecNumber evidence="3">3.2.1.39</ecNumber>
    </recommendedName>
</protein>
<dbReference type="Pfam" id="PF17652">
    <property type="entry name" value="Glyco_hydro81C"/>
    <property type="match status" value="1"/>
</dbReference>
<keyword evidence="13" id="KW-1185">Reference proteome</keyword>
<dbReference type="InterPro" id="IPR005200">
    <property type="entry name" value="Endo-beta-glucanase"/>
</dbReference>
<dbReference type="EMBL" id="MPUK01000003">
    <property type="protein sequence ID" value="ONH68010.1"/>
    <property type="molecule type" value="Genomic_DNA"/>
</dbReference>
<accession>A0A1V2L8D9</accession>
<evidence type="ECO:0000313" key="12">
    <source>
        <dbReference type="EMBL" id="ONH68010.1"/>
    </source>
</evidence>
<organism evidence="12 13">
    <name type="scientific">Cyberlindnera fabianii</name>
    <name type="common">Yeast</name>
    <name type="synonym">Hansenula fabianii</name>
    <dbReference type="NCBI Taxonomy" id="36022"/>
    <lineage>
        <taxon>Eukaryota</taxon>
        <taxon>Fungi</taxon>
        <taxon>Dikarya</taxon>
        <taxon>Ascomycota</taxon>
        <taxon>Saccharomycotina</taxon>
        <taxon>Saccharomycetes</taxon>
        <taxon>Phaffomycetales</taxon>
        <taxon>Phaffomycetaceae</taxon>
        <taxon>Cyberlindnera</taxon>
    </lineage>
</organism>
<feature type="region of interest" description="Disordered" evidence="9">
    <location>
        <begin position="1"/>
        <end position="22"/>
    </location>
</feature>
<evidence type="ECO:0000256" key="4">
    <source>
        <dbReference type="ARBA" id="ARBA00022801"/>
    </source>
</evidence>
<name>A0A1V2L8D9_CYBFA</name>
<reference evidence="13" key="1">
    <citation type="journal article" date="2017" name="Genome Announc.">
        <title>Genome sequences of Cyberlindnera fabianii 65, Pichia kudriavzevii 129, and Saccharomyces cerevisiae 131 isolated from fermented masau fruits in Zimbabwe.</title>
        <authorList>
            <person name="van Rijswijck I.M.H."/>
            <person name="Derks M.F.L."/>
            <person name="Abee T."/>
            <person name="de Ridder D."/>
            <person name="Smid E.J."/>
        </authorList>
    </citation>
    <scope>NUCLEOTIDE SEQUENCE [LARGE SCALE GENOMIC DNA]</scope>
    <source>
        <strain evidence="13">65</strain>
    </source>
</reference>
<dbReference type="FunFam" id="2.70.98.30:FF:000006">
    <property type="entry name" value="Endo-1,3-beta-glucanase Engl1"/>
    <property type="match status" value="1"/>
</dbReference>
<dbReference type="GO" id="GO:0009986">
    <property type="term" value="C:cell surface"/>
    <property type="evidence" value="ECO:0007669"/>
    <property type="project" value="TreeGrafter"/>
</dbReference>
<evidence type="ECO:0000256" key="6">
    <source>
        <dbReference type="ARBA" id="ARBA00023295"/>
    </source>
</evidence>
<evidence type="ECO:0000259" key="11">
    <source>
        <dbReference type="Pfam" id="PF17652"/>
    </source>
</evidence>
<dbReference type="Proteomes" id="UP000189513">
    <property type="component" value="Unassembled WGS sequence"/>
</dbReference>
<dbReference type="STRING" id="36022.A0A1V2L8D9"/>
<keyword evidence="6" id="KW-0326">Glycosidase</keyword>
<evidence type="ECO:0000256" key="8">
    <source>
        <dbReference type="ARBA" id="ARBA00023326"/>
    </source>
</evidence>
<dbReference type="GO" id="GO:0071555">
    <property type="term" value="P:cell wall organization"/>
    <property type="evidence" value="ECO:0007669"/>
    <property type="project" value="UniProtKB-KW"/>
</dbReference>
<evidence type="ECO:0000256" key="1">
    <source>
        <dbReference type="ARBA" id="ARBA00000382"/>
    </source>
</evidence>
<dbReference type="EC" id="3.2.1.39" evidence="3"/>
<dbReference type="OMA" id="YIQMIHA"/>
<keyword evidence="4" id="KW-0378">Hydrolase</keyword>
<feature type="domain" description="Glycosyl hydrolase family 81 C-terminal" evidence="11">
    <location>
        <begin position="414"/>
        <end position="746"/>
    </location>
</feature>
<evidence type="ECO:0000256" key="5">
    <source>
        <dbReference type="ARBA" id="ARBA00023277"/>
    </source>
</evidence>
<dbReference type="GO" id="GO:0052861">
    <property type="term" value="F:endo-1,3(4)-beta-glucanase activity"/>
    <property type="evidence" value="ECO:0007669"/>
    <property type="project" value="InterPro"/>
</dbReference>
<dbReference type="Pfam" id="PF03639">
    <property type="entry name" value="Glyco_hydro_81"/>
    <property type="match status" value="1"/>
</dbReference>
<dbReference type="GO" id="GO:0000272">
    <property type="term" value="P:polysaccharide catabolic process"/>
    <property type="evidence" value="ECO:0007669"/>
    <property type="project" value="UniProtKB-KW"/>
</dbReference>
<proteinExistence type="inferred from homology"/>
<dbReference type="InterPro" id="IPR040451">
    <property type="entry name" value="GH81_N"/>
</dbReference>
<dbReference type="AlphaFoldDB" id="A0A1V2L8D9"/>
<dbReference type="PANTHER" id="PTHR31983">
    <property type="entry name" value="ENDO-1,3(4)-BETA-GLUCANASE 1"/>
    <property type="match status" value="1"/>
</dbReference>
<dbReference type="GO" id="GO:0042973">
    <property type="term" value="F:glucan endo-1,3-beta-D-glucosidase activity"/>
    <property type="evidence" value="ECO:0007669"/>
    <property type="project" value="UniProtKB-EC"/>
</dbReference>
<evidence type="ECO:0000256" key="9">
    <source>
        <dbReference type="SAM" id="MobiDB-lite"/>
    </source>
</evidence>
<dbReference type="Gene3D" id="2.70.98.30">
    <property type="entry name" value="Golgi alpha-mannosidase II, domain 4"/>
    <property type="match status" value="1"/>
</dbReference>
<evidence type="ECO:0000256" key="3">
    <source>
        <dbReference type="ARBA" id="ARBA00012780"/>
    </source>
</evidence>
<evidence type="ECO:0000313" key="13">
    <source>
        <dbReference type="Proteomes" id="UP000189513"/>
    </source>
</evidence>
<sequence length="753" mass="82501">MYDRPAMPLPEEAKKDSPRHKVGGLISKFKKLATHDKHSAPQQVLEQQVHQQETSASNVNVNVNVSSSGIFGTAISTDAPLSIFSRTTHPVPVPSKVNSNNLPIETNKFYGNMLLENQTNPVWTHPYSVWFSKDDGFQGLAMNQVPASARVFGPDASANPVQFYFSPTGIKSLVLGSTDFDSNVTLGLENMNHLSADCKIYSANQGYLLAPLVQGMGFVTGIYYNLIPQIKSAVGFKSCTGSTSPRSGINKYTILLENNVTWMLYVTIPQGQSLNLALRDGNTVVGDQSVNGAVFQLVASDNSSVFDAAAGCYPTRGTLSGSVSNSTGTYSINYNTAGTSNKGTTAMFALPHHVSSFTSDMASSKTEVTLATTSKGNATCYLTNAFNFSISVPSNISFDPYSAISGKSSPSWSDDVKSKITAAATTEVAVSGKILAKYAWILYVTHFVLKNDNLTNKLLPNVKTAIQRFSKNTQSYPLSYDQTWKGIVSTADSSADFGNSYYNDHHFHYGYHIMAAAVTCAVDKDLGGNFVNEIKNWINDLCRDIATPDDGDQYFPAFRSFDWYNGHSWAKGLYPSGDGKDEESSSEDYNAYYAMKLWASVINDSAMEHRALLQLGIMNGSLNDYFLMANNNTVQPPNFIGNKVTGILFENKVDHTTYFGMNLEYIQMIHAIPITSFSSFIRSPTFCQEEWNEKLKAIVNDVNDGWKGIIMLNVALFDPSTSYKFFSDSSFSNSYLDNGQSLTWSLCYSGAFA</sequence>
<keyword evidence="8" id="KW-0624">Polysaccharide degradation</keyword>
<gene>
    <name evidence="12" type="ORF">BON22_1928</name>
</gene>
<comment type="similarity">
    <text evidence="2">Belongs to the glycosyl hydrolase 81 family.</text>
</comment>
<comment type="catalytic activity">
    <reaction evidence="1">
        <text>Hydrolysis of (1-&gt;3)-beta-D-glucosidic linkages in (1-&gt;3)-beta-D-glucans.</text>
        <dbReference type="EC" id="3.2.1.39"/>
    </reaction>
</comment>
<keyword evidence="7" id="KW-0961">Cell wall biogenesis/degradation</keyword>